<sequence length="101" mass="11046">MNASSTTLFRTDITILSHAKVMADIEDLDLGLGTDFKLVKQSFCPDINHPHRNSLICTSGTAFASPGLTYLGKPRSINRLLHASLSSDSLDEKNRNRSGRS</sequence>
<dbReference type="EMBL" id="BMAW01073667">
    <property type="protein sequence ID" value="GFT88722.1"/>
    <property type="molecule type" value="Genomic_DNA"/>
</dbReference>
<dbReference type="Proteomes" id="UP000887013">
    <property type="component" value="Unassembled WGS sequence"/>
</dbReference>
<comment type="caution">
    <text evidence="1">The sequence shown here is derived from an EMBL/GenBank/DDBJ whole genome shotgun (WGS) entry which is preliminary data.</text>
</comment>
<proteinExistence type="predicted"/>
<name>A0A8X6PZQ0_NEPPI</name>
<dbReference type="AlphaFoldDB" id="A0A8X6PZQ0"/>
<accession>A0A8X6PZQ0</accession>
<evidence type="ECO:0000313" key="2">
    <source>
        <dbReference type="Proteomes" id="UP000887013"/>
    </source>
</evidence>
<gene>
    <name evidence="1" type="ORF">NPIL_234161</name>
</gene>
<protein>
    <submittedName>
        <fullName evidence="1">Uncharacterized protein</fullName>
    </submittedName>
</protein>
<keyword evidence="2" id="KW-1185">Reference proteome</keyword>
<reference evidence="1" key="1">
    <citation type="submission" date="2020-08" db="EMBL/GenBank/DDBJ databases">
        <title>Multicomponent nature underlies the extraordinary mechanical properties of spider dragline silk.</title>
        <authorList>
            <person name="Kono N."/>
            <person name="Nakamura H."/>
            <person name="Mori M."/>
            <person name="Yoshida Y."/>
            <person name="Ohtoshi R."/>
            <person name="Malay A.D."/>
            <person name="Moran D.A.P."/>
            <person name="Tomita M."/>
            <person name="Numata K."/>
            <person name="Arakawa K."/>
        </authorList>
    </citation>
    <scope>NUCLEOTIDE SEQUENCE</scope>
</reference>
<organism evidence="1 2">
    <name type="scientific">Nephila pilipes</name>
    <name type="common">Giant wood spider</name>
    <name type="synonym">Nephila maculata</name>
    <dbReference type="NCBI Taxonomy" id="299642"/>
    <lineage>
        <taxon>Eukaryota</taxon>
        <taxon>Metazoa</taxon>
        <taxon>Ecdysozoa</taxon>
        <taxon>Arthropoda</taxon>
        <taxon>Chelicerata</taxon>
        <taxon>Arachnida</taxon>
        <taxon>Araneae</taxon>
        <taxon>Araneomorphae</taxon>
        <taxon>Entelegynae</taxon>
        <taxon>Araneoidea</taxon>
        <taxon>Nephilidae</taxon>
        <taxon>Nephila</taxon>
    </lineage>
</organism>
<evidence type="ECO:0000313" key="1">
    <source>
        <dbReference type="EMBL" id="GFT88722.1"/>
    </source>
</evidence>